<organism evidence="1">
    <name type="scientific">marine sediment metagenome</name>
    <dbReference type="NCBI Taxonomy" id="412755"/>
    <lineage>
        <taxon>unclassified sequences</taxon>
        <taxon>metagenomes</taxon>
        <taxon>ecological metagenomes</taxon>
    </lineage>
</organism>
<reference evidence="1" key="1">
    <citation type="journal article" date="2015" name="Nature">
        <title>Complex archaea that bridge the gap between prokaryotes and eukaryotes.</title>
        <authorList>
            <person name="Spang A."/>
            <person name="Saw J.H."/>
            <person name="Jorgensen S.L."/>
            <person name="Zaremba-Niedzwiedzka K."/>
            <person name="Martijn J."/>
            <person name="Lind A.E."/>
            <person name="van Eijk R."/>
            <person name="Schleper C."/>
            <person name="Guy L."/>
            <person name="Ettema T.J."/>
        </authorList>
    </citation>
    <scope>NUCLEOTIDE SEQUENCE</scope>
</reference>
<evidence type="ECO:0000313" key="1">
    <source>
        <dbReference type="EMBL" id="KKL00807.1"/>
    </source>
</evidence>
<dbReference type="AlphaFoldDB" id="A0A0F9ANJ0"/>
<comment type="caution">
    <text evidence="1">The sequence shown here is derived from an EMBL/GenBank/DDBJ whole genome shotgun (WGS) entry which is preliminary data.</text>
</comment>
<proteinExistence type="predicted"/>
<gene>
    <name evidence="1" type="ORF">LCGC14_2628640</name>
</gene>
<sequence>MAVSFDPIAIAAKQDLLKTFGDVSLILAILFGDINSQISRLETDISLGITNDNFDLIDRLTVIRNNVNVSTSFVSNRLLKLRTQTFGIVDDLVISTAAKDADTLANLIATISGLISNSIGFLKTDLFNAIGIANDTLSAQIGNLRFLFDETKTFISQGLDKVTTALKDSILPALGVLKADLIDVITAGPKALLDLIVSLFFEDVPDVP</sequence>
<accession>A0A0F9ANJ0</accession>
<dbReference type="EMBL" id="LAZR01045029">
    <property type="protein sequence ID" value="KKL00807.1"/>
    <property type="molecule type" value="Genomic_DNA"/>
</dbReference>
<protein>
    <submittedName>
        <fullName evidence="1">Uncharacterized protein</fullName>
    </submittedName>
</protein>
<name>A0A0F9ANJ0_9ZZZZ</name>